<dbReference type="SMART" id="SM00267">
    <property type="entry name" value="GGDEF"/>
    <property type="match status" value="1"/>
</dbReference>
<keyword evidence="3 5" id="KW-1133">Transmembrane helix</keyword>
<dbReference type="EMBL" id="SMCO01000001">
    <property type="protein sequence ID" value="TCV90057.1"/>
    <property type="molecule type" value="Genomic_DNA"/>
</dbReference>
<evidence type="ECO:0000313" key="8">
    <source>
        <dbReference type="EMBL" id="TCV90057.1"/>
    </source>
</evidence>
<dbReference type="PANTHER" id="PTHR46663:SF2">
    <property type="entry name" value="GGDEF DOMAIN-CONTAINING PROTEIN"/>
    <property type="match status" value="1"/>
</dbReference>
<evidence type="ECO:0000256" key="5">
    <source>
        <dbReference type="SAM" id="Phobius"/>
    </source>
</evidence>
<dbReference type="GO" id="GO:0003824">
    <property type="term" value="F:catalytic activity"/>
    <property type="evidence" value="ECO:0007669"/>
    <property type="project" value="UniProtKB-ARBA"/>
</dbReference>
<dbReference type="SMART" id="SM01079">
    <property type="entry name" value="CHASE"/>
    <property type="match status" value="1"/>
</dbReference>
<dbReference type="Proteomes" id="UP000295367">
    <property type="component" value="Unassembled WGS sequence"/>
</dbReference>
<dbReference type="PANTHER" id="PTHR46663">
    <property type="entry name" value="DIGUANYLATE CYCLASE DGCT-RELATED"/>
    <property type="match status" value="1"/>
</dbReference>
<sequence>MYAMSMKSYLTWTYVFFLMIWLTFSAIITAFVISMSLNNAESRFTQFSNALFHDISEKTKDNETIIEGFAAVFDTYTSTELKKISQYSKLVIERHPQIYALEIVQVVPKTNLNEFIALQHKTGNINFQIKNFSYNTDRKWRPVQNKAVYYPIIFIAPMKPGFEEVIGMDMETVPYSLDAMAASQKKHISVATFPFRLIEGNLAYVIFHPVPSNSINKTQQNNAHSDAPYIVSLVVDVEKMLKSDTFNWPTEMHVQVYHNHFSPNDPIGELLNVKATRHTQLEELLLPHFTYQRTVTAAGQPIALHIEKQTRWSDLNQKLLLIITLATLLSLTVLVSYIRSHQRDKLAKIASEGHLWFLANHDPLTGLPNRNLLRDRMEVAIARAQRQSTKCGIMFLDLNGFKLINDSYGHKTGDQLLKNVADRISICIRADDTVARLSGDEFVVLIENIESRKMLEMVAEKIRQSISRQFIIENQPISAGISVGIALYPEEGINLDELLKLADSRMYSDKHAAEKIDNYQI</sequence>
<dbReference type="Pfam" id="PF03924">
    <property type="entry name" value="CHASE"/>
    <property type="match status" value="1"/>
</dbReference>
<feature type="domain" description="GGDEF" evidence="7">
    <location>
        <begin position="389"/>
        <end position="521"/>
    </location>
</feature>
<dbReference type="PROSITE" id="PS50887">
    <property type="entry name" value="GGDEF"/>
    <property type="match status" value="1"/>
</dbReference>
<comment type="subcellular location">
    <subcellularLocation>
        <location evidence="1">Membrane</location>
    </subcellularLocation>
</comment>
<keyword evidence="2 5" id="KW-0812">Transmembrane</keyword>
<dbReference type="GO" id="GO:0007165">
    <property type="term" value="P:signal transduction"/>
    <property type="evidence" value="ECO:0007669"/>
    <property type="project" value="UniProtKB-ARBA"/>
</dbReference>
<dbReference type="PROSITE" id="PS50839">
    <property type="entry name" value="CHASE"/>
    <property type="match status" value="1"/>
</dbReference>
<dbReference type="CDD" id="cd01949">
    <property type="entry name" value="GGDEF"/>
    <property type="match status" value="1"/>
</dbReference>
<dbReference type="InterPro" id="IPR006189">
    <property type="entry name" value="CHASE_dom"/>
</dbReference>
<organism evidence="8 9">
    <name type="scientific">Sulfurirhabdus autotrophica</name>
    <dbReference type="NCBI Taxonomy" id="1706046"/>
    <lineage>
        <taxon>Bacteria</taxon>
        <taxon>Pseudomonadati</taxon>
        <taxon>Pseudomonadota</taxon>
        <taxon>Betaproteobacteria</taxon>
        <taxon>Nitrosomonadales</taxon>
        <taxon>Sulfuricellaceae</taxon>
        <taxon>Sulfurirhabdus</taxon>
    </lineage>
</organism>
<dbReference type="Pfam" id="PF00990">
    <property type="entry name" value="GGDEF"/>
    <property type="match status" value="1"/>
</dbReference>
<keyword evidence="4 5" id="KW-0472">Membrane</keyword>
<comment type="caution">
    <text evidence="8">The sequence shown here is derived from an EMBL/GenBank/DDBJ whole genome shotgun (WGS) entry which is preliminary data.</text>
</comment>
<dbReference type="InterPro" id="IPR052163">
    <property type="entry name" value="DGC-Regulatory_Protein"/>
</dbReference>
<dbReference type="InterPro" id="IPR000160">
    <property type="entry name" value="GGDEF_dom"/>
</dbReference>
<gene>
    <name evidence="8" type="ORF">EDC63_10122</name>
</gene>
<dbReference type="AlphaFoldDB" id="A0A4R3YD79"/>
<dbReference type="InterPro" id="IPR029787">
    <property type="entry name" value="Nucleotide_cyclase"/>
</dbReference>
<feature type="domain" description="CHASE" evidence="6">
    <location>
        <begin position="149"/>
        <end position="210"/>
    </location>
</feature>
<dbReference type="GO" id="GO:0016020">
    <property type="term" value="C:membrane"/>
    <property type="evidence" value="ECO:0007669"/>
    <property type="project" value="UniProtKB-SubCell"/>
</dbReference>
<evidence type="ECO:0000259" key="6">
    <source>
        <dbReference type="PROSITE" id="PS50839"/>
    </source>
</evidence>
<protein>
    <submittedName>
        <fullName evidence="8">Diguanylate cyclase (GGDEF)-like protein</fullName>
    </submittedName>
</protein>
<dbReference type="SUPFAM" id="SSF55073">
    <property type="entry name" value="Nucleotide cyclase"/>
    <property type="match status" value="1"/>
</dbReference>
<proteinExistence type="predicted"/>
<dbReference type="InterPro" id="IPR042240">
    <property type="entry name" value="CHASE_sf"/>
</dbReference>
<feature type="transmembrane region" description="Helical" evidence="5">
    <location>
        <begin position="12"/>
        <end position="33"/>
    </location>
</feature>
<evidence type="ECO:0000313" key="9">
    <source>
        <dbReference type="Proteomes" id="UP000295367"/>
    </source>
</evidence>
<accession>A0A4R3YD79</accession>
<evidence type="ECO:0000256" key="3">
    <source>
        <dbReference type="ARBA" id="ARBA00022989"/>
    </source>
</evidence>
<reference evidence="8 9" key="1">
    <citation type="submission" date="2019-03" db="EMBL/GenBank/DDBJ databases">
        <title>Genomic Encyclopedia of Type Strains, Phase IV (KMG-IV): sequencing the most valuable type-strain genomes for metagenomic binning, comparative biology and taxonomic classification.</title>
        <authorList>
            <person name="Goeker M."/>
        </authorList>
    </citation>
    <scope>NUCLEOTIDE SEQUENCE [LARGE SCALE GENOMIC DNA]</scope>
    <source>
        <strain evidence="8 9">DSM 100309</strain>
    </source>
</reference>
<evidence type="ECO:0000259" key="7">
    <source>
        <dbReference type="PROSITE" id="PS50887"/>
    </source>
</evidence>
<dbReference type="OrthoDB" id="9813903at2"/>
<evidence type="ECO:0000256" key="2">
    <source>
        <dbReference type="ARBA" id="ARBA00022692"/>
    </source>
</evidence>
<dbReference type="NCBIfam" id="TIGR00254">
    <property type="entry name" value="GGDEF"/>
    <property type="match status" value="1"/>
</dbReference>
<dbReference type="Gene3D" id="3.30.70.270">
    <property type="match status" value="1"/>
</dbReference>
<evidence type="ECO:0000256" key="4">
    <source>
        <dbReference type="ARBA" id="ARBA00023136"/>
    </source>
</evidence>
<name>A0A4R3YD79_9PROT</name>
<dbReference type="InterPro" id="IPR043128">
    <property type="entry name" value="Rev_trsase/Diguanyl_cyclase"/>
</dbReference>
<keyword evidence="9" id="KW-1185">Reference proteome</keyword>
<dbReference type="Gene3D" id="3.30.450.350">
    <property type="entry name" value="CHASE domain"/>
    <property type="match status" value="1"/>
</dbReference>
<evidence type="ECO:0000256" key="1">
    <source>
        <dbReference type="ARBA" id="ARBA00004370"/>
    </source>
</evidence>
<feature type="transmembrane region" description="Helical" evidence="5">
    <location>
        <begin position="319"/>
        <end position="338"/>
    </location>
</feature>